<evidence type="ECO:0000313" key="2">
    <source>
        <dbReference type="Proteomes" id="UP000011591"/>
    </source>
</evidence>
<comment type="caution">
    <text evidence="1">The sequence shown here is derived from an EMBL/GenBank/DDBJ whole genome shotgun (WGS) entry which is preliminary data.</text>
</comment>
<protein>
    <submittedName>
        <fullName evidence="1">Uncharacterized protein</fullName>
    </submittedName>
</protein>
<keyword evidence="2" id="KW-1185">Reference proteome</keyword>
<dbReference type="EMBL" id="AOIP01000056">
    <property type="protein sequence ID" value="ELY99580.1"/>
    <property type="molecule type" value="Genomic_DNA"/>
</dbReference>
<dbReference type="AlphaFoldDB" id="M0ALK0"/>
<name>M0ALK0_9EURY</name>
<reference evidence="1 2" key="1">
    <citation type="journal article" date="2014" name="PLoS Genet.">
        <title>Phylogenetically driven sequencing of extremely halophilic archaea reveals strategies for static and dynamic osmo-response.</title>
        <authorList>
            <person name="Becker E.A."/>
            <person name="Seitzer P.M."/>
            <person name="Tritt A."/>
            <person name="Larsen D."/>
            <person name="Krusor M."/>
            <person name="Yao A.I."/>
            <person name="Wu D."/>
            <person name="Madern D."/>
            <person name="Eisen J.A."/>
            <person name="Darling A.E."/>
            <person name="Facciotti M.T."/>
        </authorList>
    </citation>
    <scope>NUCLEOTIDE SEQUENCE [LARGE SCALE GENOMIC DNA]</scope>
    <source>
        <strain evidence="1 2">DSM 13077</strain>
    </source>
</reference>
<gene>
    <name evidence="1" type="ORF">C480_19954</name>
</gene>
<proteinExistence type="predicted"/>
<organism evidence="1 2">
    <name type="scientific">Natrialba aegyptia DSM 13077</name>
    <dbReference type="NCBI Taxonomy" id="1227491"/>
    <lineage>
        <taxon>Archaea</taxon>
        <taxon>Methanobacteriati</taxon>
        <taxon>Methanobacteriota</taxon>
        <taxon>Stenosarchaea group</taxon>
        <taxon>Halobacteria</taxon>
        <taxon>Halobacteriales</taxon>
        <taxon>Natrialbaceae</taxon>
        <taxon>Natrialba</taxon>
    </lineage>
</organism>
<dbReference type="Proteomes" id="UP000011591">
    <property type="component" value="Unassembled WGS sequence"/>
</dbReference>
<evidence type="ECO:0000313" key="1">
    <source>
        <dbReference type="EMBL" id="ELY99580.1"/>
    </source>
</evidence>
<sequence length="111" mass="12214">MEPVETMFDAGSSSSEAKCAVMVMKTAGNLAPSRWLTSYRMYSKTNSEMGISESQLSLDEANAVAGMEQPPLLYEGSAKIKVLTREIEAASNRDGIPVVIVDELERRRNRL</sequence>
<accession>M0ALK0</accession>